<gene>
    <name evidence="3" type="ORF">FHS82_000852</name>
</gene>
<feature type="region of interest" description="Disordered" evidence="1">
    <location>
        <begin position="136"/>
        <end position="186"/>
    </location>
</feature>
<evidence type="ECO:0000256" key="1">
    <source>
        <dbReference type="SAM" id="MobiDB-lite"/>
    </source>
</evidence>
<dbReference type="SUPFAM" id="SSF47413">
    <property type="entry name" value="lambda repressor-like DNA-binding domains"/>
    <property type="match status" value="1"/>
</dbReference>
<sequence>MYTNQRQTQDTKELRRIGGRWLKERRESAGLSQRQLAEILGVEYYTFISQIETGHGRIPPDRYETWANAIGLSLSDFVREILRYYDPVTFAILFGDASASTGMAGSALSTENRQLREQVRELHRLLGKKTMELEQARDRLSLASPAPGDAAEGGRGRRRGGRAGARQGDPEPATAAPSAGGNAAGD</sequence>
<organism evidence="3 4">
    <name type="scientific">Pseudochelatococcus lubricantis</name>
    <dbReference type="NCBI Taxonomy" id="1538102"/>
    <lineage>
        <taxon>Bacteria</taxon>
        <taxon>Pseudomonadati</taxon>
        <taxon>Pseudomonadota</taxon>
        <taxon>Alphaproteobacteria</taxon>
        <taxon>Hyphomicrobiales</taxon>
        <taxon>Chelatococcaceae</taxon>
        <taxon>Pseudochelatococcus</taxon>
    </lineage>
</organism>
<comment type="caution">
    <text evidence="3">The sequence shown here is derived from an EMBL/GenBank/DDBJ whole genome shotgun (WGS) entry which is preliminary data.</text>
</comment>
<feature type="compositionally biased region" description="Low complexity" evidence="1">
    <location>
        <begin position="173"/>
        <end position="186"/>
    </location>
</feature>
<dbReference type="InterPro" id="IPR010982">
    <property type="entry name" value="Lambda_DNA-bd_dom_sf"/>
</dbReference>
<accession>A0ABX0UVP4</accession>
<dbReference type="Pfam" id="PF01381">
    <property type="entry name" value="HTH_3"/>
    <property type="match status" value="1"/>
</dbReference>
<dbReference type="Proteomes" id="UP001429580">
    <property type="component" value="Unassembled WGS sequence"/>
</dbReference>
<dbReference type="Gene3D" id="1.10.260.40">
    <property type="entry name" value="lambda repressor-like DNA-binding domains"/>
    <property type="match status" value="1"/>
</dbReference>
<feature type="domain" description="HTH cro/C1-type" evidence="2">
    <location>
        <begin position="22"/>
        <end position="77"/>
    </location>
</feature>
<protein>
    <submittedName>
        <fullName evidence="3">Transcriptional regulator with XRE-family HTH domain</fullName>
    </submittedName>
</protein>
<evidence type="ECO:0000313" key="3">
    <source>
        <dbReference type="EMBL" id="NIJ57026.1"/>
    </source>
</evidence>
<evidence type="ECO:0000259" key="2">
    <source>
        <dbReference type="PROSITE" id="PS50943"/>
    </source>
</evidence>
<keyword evidence="4" id="KW-1185">Reference proteome</keyword>
<dbReference type="EMBL" id="JAASQI010000002">
    <property type="protein sequence ID" value="NIJ57026.1"/>
    <property type="molecule type" value="Genomic_DNA"/>
</dbReference>
<name>A0ABX0UVP4_9HYPH</name>
<reference evidence="3 4" key="1">
    <citation type="submission" date="2020-03" db="EMBL/GenBank/DDBJ databases">
        <title>Genomic Encyclopedia of Type Strains, Phase IV (KMG-IV): sequencing the most valuable type-strain genomes for metagenomic binning, comparative biology and taxonomic classification.</title>
        <authorList>
            <person name="Goeker M."/>
        </authorList>
    </citation>
    <scope>NUCLEOTIDE SEQUENCE [LARGE SCALE GENOMIC DNA]</scope>
    <source>
        <strain evidence="3 4">DSM 103870</strain>
    </source>
</reference>
<evidence type="ECO:0000313" key="4">
    <source>
        <dbReference type="Proteomes" id="UP001429580"/>
    </source>
</evidence>
<proteinExistence type="predicted"/>
<dbReference type="InterPro" id="IPR001387">
    <property type="entry name" value="Cro/C1-type_HTH"/>
</dbReference>
<dbReference type="CDD" id="cd00093">
    <property type="entry name" value="HTH_XRE"/>
    <property type="match status" value="1"/>
</dbReference>
<dbReference type="PROSITE" id="PS50943">
    <property type="entry name" value="HTH_CROC1"/>
    <property type="match status" value="1"/>
</dbReference>
<dbReference type="RefSeq" id="WP_166949165.1">
    <property type="nucleotide sequence ID" value="NZ_JAASQI010000002.1"/>
</dbReference>
<dbReference type="SMART" id="SM00530">
    <property type="entry name" value="HTH_XRE"/>
    <property type="match status" value="1"/>
</dbReference>